<dbReference type="STRING" id="1499966.U14_00522"/>
<evidence type="ECO:0000256" key="1">
    <source>
        <dbReference type="ARBA" id="ARBA00004196"/>
    </source>
</evidence>
<evidence type="ECO:0000256" key="3">
    <source>
        <dbReference type="ARBA" id="ARBA00023054"/>
    </source>
</evidence>
<evidence type="ECO:0000256" key="4">
    <source>
        <dbReference type="SAM" id="Coils"/>
    </source>
</evidence>
<keyword evidence="3 4" id="KW-0175">Coiled coil</keyword>
<dbReference type="Proteomes" id="UP000030700">
    <property type="component" value="Unassembled WGS sequence"/>
</dbReference>
<dbReference type="InterPro" id="IPR006143">
    <property type="entry name" value="RND_pump_MFP"/>
</dbReference>
<comment type="subcellular location">
    <subcellularLocation>
        <location evidence="1">Cell envelope</location>
    </subcellularLocation>
</comment>
<dbReference type="Pfam" id="PF25990">
    <property type="entry name" value="Beta-barrel_YknX"/>
    <property type="match status" value="1"/>
</dbReference>
<dbReference type="Gene3D" id="2.40.30.170">
    <property type="match status" value="1"/>
</dbReference>
<dbReference type="HOGENOM" id="CLU_018816_14_2_0"/>
<dbReference type="GO" id="GO:0022857">
    <property type="term" value="F:transmembrane transporter activity"/>
    <property type="evidence" value="ECO:0007669"/>
    <property type="project" value="InterPro"/>
</dbReference>
<dbReference type="GO" id="GO:0016020">
    <property type="term" value="C:membrane"/>
    <property type="evidence" value="ECO:0007669"/>
    <property type="project" value="InterPro"/>
</dbReference>
<evidence type="ECO:0000259" key="5">
    <source>
        <dbReference type="Pfam" id="PF25990"/>
    </source>
</evidence>
<dbReference type="InterPro" id="IPR050465">
    <property type="entry name" value="UPF0194_transport"/>
</dbReference>
<sequence length="477" mass="52967">MVGVGILSLIAVIGIIARSYFRSDVALDTIPIATAQRGTLTLNIVESGTLQAVQSVTLASEIKSDRAKIAKIAPEGTYMQAGELVIEFDKAPFEDELRKLRFDITQSEAAIVEATENLKLQQAKNDADLKEAQANIAAAEAGLKNIEEGEGVIQLRELEMDVERAAAAFEQATQKVADLKEMLESGFITQNELTNAEAELKEIASKYEFAKQKHQIFVEFTRPSDIEKARRAARESTERLQQLREMAERLMSLQQANLQKEQANLQGLQEKYKTALDELRKTSIYAPIPGLVIYNDIPASGKARKIQVGDAVWSHQGLISLPDISRMMVETSVREVDIHKVALGQQAQIQVDAYPDAKYTGVVHLIGSLATTEQNQPTSTKYFQVQIVLNESDDRLRPGMTARVEIVTDHLEQVLYVPLEGVFEKAGQKVCYVVQGKKAVERPVTVGKFNRDFIVIEQGVADGEQIYLQDPTTLLRR</sequence>
<dbReference type="EMBL" id="DF820455">
    <property type="protein sequence ID" value="GAK49301.1"/>
    <property type="molecule type" value="Genomic_DNA"/>
</dbReference>
<dbReference type="SUPFAM" id="SSF111369">
    <property type="entry name" value="HlyD-like secretion proteins"/>
    <property type="match status" value="1"/>
</dbReference>
<dbReference type="AlphaFoldDB" id="A0A0S6VQ97"/>
<dbReference type="InterPro" id="IPR058636">
    <property type="entry name" value="Beta-barrel_YknX"/>
</dbReference>
<keyword evidence="7" id="KW-1185">Reference proteome</keyword>
<reference evidence="6 7" key="1">
    <citation type="journal article" date="2015" name="PeerJ">
        <title>First genomic representation of candidate bacterial phylum KSB3 points to enhanced environmental sensing as a trigger of wastewater bulking.</title>
        <authorList>
            <person name="Sekiguchi Y."/>
            <person name="Ohashi A."/>
            <person name="Parks D.H."/>
            <person name="Yamauchi T."/>
            <person name="Tyson G.W."/>
            <person name="Hugenholtz P."/>
        </authorList>
    </citation>
    <scope>NUCLEOTIDE SEQUENCE [LARGE SCALE GENOMIC DNA]</scope>
</reference>
<dbReference type="Gene3D" id="2.40.420.20">
    <property type="match status" value="1"/>
</dbReference>
<comment type="similarity">
    <text evidence="2">Belongs to the membrane fusion protein (MFP) (TC 8.A.1) family.</text>
</comment>
<dbReference type="FunFam" id="2.40.30.170:FF:000010">
    <property type="entry name" value="Efflux RND transporter periplasmic adaptor subunit"/>
    <property type="match status" value="1"/>
</dbReference>
<name>A0A0S6VQ97_9BACT</name>
<dbReference type="PANTHER" id="PTHR32347:SF23">
    <property type="entry name" value="BLL5650 PROTEIN"/>
    <property type="match status" value="1"/>
</dbReference>
<evidence type="ECO:0000256" key="2">
    <source>
        <dbReference type="ARBA" id="ARBA00009477"/>
    </source>
</evidence>
<protein>
    <recommendedName>
        <fullName evidence="5">YknX-like beta-barrel domain-containing protein</fullName>
    </recommendedName>
</protein>
<feature type="coiled-coil region" evidence="4">
    <location>
        <begin position="104"/>
        <end position="278"/>
    </location>
</feature>
<accession>A0A0S6VQ97</accession>
<feature type="domain" description="YknX-like beta-barrel" evidence="5">
    <location>
        <begin position="327"/>
        <end position="406"/>
    </location>
</feature>
<dbReference type="PANTHER" id="PTHR32347">
    <property type="entry name" value="EFFLUX SYSTEM COMPONENT YKNX-RELATED"/>
    <property type="match status" value="1"/>
</dbReference>
<proteinExistence type="inferred from homology"/>
<evidence type="ECO:0000313" key="6">
    <source>
        <dbReference type="EMBL" id="GAK49301.1"/>
    </source>
</evidence>
<evidence type="ECO:0000313" key="7">
    <source>
        <dbReference type="Proteomes" id="UP000030700"/>
    </source>
</evidence>
<organism evidence="6 7">
    <name type="scientific">Candidatus Moduliflexus flocculans</name>
    <dbReference type="NCBI Taxonomy" id="1499966"/>
    <lineage>
        <taxon>Bacteria</taxon>
        <taxon>Candidatus Moduliflexota</taxon>
        <taxon>Candidatus Moduliflexia</taxon>
        <taxon>Candidatus Moduliflexales</taxon>
        <taxon>Candidatus Moduliflexaceae</taxon>
    </lineage>
</organism>
<dbReference type="GO" id="GO:0030313">
    <property type="term" value="C:cell envelope"/>
    <property type="evidence" value="ECO:0007669"/>
    <property type="project" value="UniProtKB-SubCell"/>
</dbReference>
<gene>
    <name evidence="6" type="ORF">U14_00522</name>
</gene>
<dbReference type="NCBIfam" id="TIGR01730">
    <property type="entry name" value="RND_mfp"/>
    <property type="match status" value="1"/>
</dbReference>